<evidence type="ECO:0000313" key="8">
    <source>
        <dbReference type="Proteomes" id="UP000254848"/>
    </source>
</evidence>
<keyword evidence="8" id="KW-1185">Reference proteome</keyword>
<comment type="caution">
    <text evidence="7">The sequence shown here is derived from an EMBL/GenBank/DDBJ whole genome shotgun (WGS) entry which is preliminary data.</text>
</comment>
<keyword evidence="4 7" id="KW-0456">Lyase</keyword>
<comment type="similarity">
    <text evidence="5">Belongs to the class-II pyridoxal-phosphate-dependent aminotransferase family. MalY/PatB cystathionine beta-lyase subfamily.</text>
</comment>
<dbReference type="InterPro" id="IPR051798">
    <property type="entry name" value="Class-II_PLP-Dep_Aminotrans"/>
</dbReference>
<keyword evidence="3" id="KW-0663">Pyridoxal phosphate</keyword>
<dbReference type="Gene3D" id="3.90.1150.10">
    <property type="entry name" value="Aspartate Aminotransferase, domain 1"/>
    <property type="match status" value="1"/>
</dbReference>
<dbReference type="PANTHER" id="PTHR43525:SF1">
    <property type="entry name" value="PROTEIN MALY"/>
    <property type="match status" value="1"/>
</dbReference>
<dbReference type="RefSeq" id="WP_115457637.1">
    <property type="nucleotide sequence ID" value="NZ_QRAP01000002.1"/>
</dbReference>
<dbReference type="SUPFAM" id="SSF53383">
    <property type="entry name" value="PLP-dependent transferases"/>
    <property type="match status" value="1"/>
</dbReference>
<dbReference type="GO" id="GO:0030170">
    <property type="term" value="F:pyridoxal phosphate binding"/>
    <property type="evidence" value="ECO:0007669"/>
    <property type="project" value="InterPro"/>
</dbReference>
<comment type="cofactor">
    <cofactor evidence="1">
        <name>pyridoxal 5'-phosphate</name>
        <dbReference type="ChEBI" id="CHEBI:597326"/>
    </cofactor>
</comment>
<dbReference type="InterPro" id="IPR015422">
    <property type="entry name" value="PyrdxlP-dep_Trfase_small"/>
</dbReference>
<dbReference type="InterPro" id="IPR015421">
    <property type="entry name" value="PyrdxlP-dep_Trfase_major"/>
</dbReference>
<evidence type="ECO:0000256" key="5">
    <source>
        <dbReference type="ARBA" id="ARBA00037974"/>
    </source>
</evidence>
<dbReference type="CDD" id="cd00609">
    <property type="entry name" value="AAT_like"/>
    <property type="match status" value="1"/>
</dbReference>
<accession>A0A370R1X7</accession>
<gene>
    <name evidence="7" type="ORF">C8D90_102391</name>
</gene>
<dbReference type="OrthoDB" id="3224382at2"/>
<evidence type="ECO:0000256" key="4">
    <source>
        <dbReference type="ARBA" id="ARBA00023239"/>
    </source>
</evidence>
<dbReference type="InterPro" id="IPR004839">
    <property type="entry name" value="Aminotransferase_I/II_large"/>
</dbReference>
<organism evidence="7 8">
    <name type="scientific">Enterobacillus tribolii</name>
    <dbReference type="NCBI Taxonomy" id="1487935"/>
    <lineage>
        <taxon>Bacteria</taxon>
        <taxon>Pseudomonadati</taxon>
        <taxon>Pseudomonadota</taxon>
        <taxon>Gammaproteobacteria</taxon>
        <taxon>Enterobacterales</taxon>
        <taxon>Hafniaceae</taxon>
        <taxon>Enterobacillus</taxon>
    </lineage>
</organism>
<evidence type="ECO:0000259" key="6">
    <source>
        <dbReference type="Pfam" id="PF00155"/>
    </source>
</evidence>
<name>A0A370R1X7_9GAMM</name>
<reference evidence="7 8" key="1">
    <citation type="submission" date="2018-07" db="EMBL/GenBank/DDBJ databases">
        <title>Genomic Encyclopedia of Type Strains, Phase IV (KMG-IV): sequencing the most valuable type-strain genomes for metagenomic binning, comparative biology and taxonomic classification.</title>
        <authorList>
            <person name="Goeker M."/>
        </authorList>
    </citation>
    <scope>NUCLEOTIDE SEQUENCE [LARGE SCALE GENOMIC DNA]</scope>
    <source>
        <strain evidence="7 8">DSM 103736</strain>
    </source>
</reference>
<dbReference type="AlphaFoldDB" id="A0A370R1X7"/>
<dbReference type="InterPro" id="IPR027619">
    <property type="entry name" value="C-S_lyase_PatB-like"/>
</dbReference>
<dbReference type="InterPro" id="IPR015424">
    <property type="entry name" value="PyrdxlP-dep_Trfase"/>
</dbReference>
<dbReference type="EMBL" id="QRAP01000002">
    <property type="protein sequence ID" value="RDK95907.1"/>
    <property type="molecule type" value="Genomic_DNA"/>
</dbReference>
<protein>
    <recommendedName>
        <fullName evidence="2">cysteine-S-conjugate beta-lyase</fullName>
        <ecNumber evidence="2">4.4.1.13</ecNumber>
    </recommendedName>
</protein>
<evidence type="ECO:0000256" key="1">
    <source>
        <dbReference type="ARBA" id="ARBA00001933"/>
    </source>
</evidence>
<feature type="domain" description="Aminotransferase class I/classII large" evidence="6">
    <location>
        <begin position="38"/>
        <end position="386"/>
    </location>
</feature>
<dbReference type="NCBIfam" id="TIGR04350">
    <property type="entry name" value="C_S_lyase_PatB"/>
    <property type="match status" value="1"/>
</dbReference>
<dbReference type="Gene3D" id="3.40.640.10">
    <property type="entry name" value="Type I PLP-dependent aspartate aminotransferase-like (Major domain)"/>
    <property type="match status" value="1"/>
</dbReference>
<evidence type="ECO:0000313" key="7">
    <source>
        <dbReference type="EMBL" id="RDK95907.1"/>
    </source>
</evidence>
<sequence length="396" mass="44488">MQNDFNLIVDRHNTGSVKWDFMARNPGMSAPSLLPMWVSDFDFPCPPNVREALHHRVDHGVFGYSERDAGYYDALVRWFAKRHRLALRPEWVCSIEGVVPGLALLLQMLSKPGDGVVVQGPYYGSFAKIVTLNQRTLLENPLKEDAEQGYVMDFEQLEALLHTQRPSLFILCNPHNPTGRCWSADELTQLLFLCEKYDVTVLSDEIWADLLLPGSTFTSVLHLGTRWHPRVIAATSASKTFGLSSLRISNFLIPDETLRDNFTQRLNAHGLDVFNALSMEAASAAYRDGAPWLDELLVYLAENRAWFAEQVAAWLPWAKITPAQGTYLIWMDCRALGLNDEELKKVMTECAGIAPSMGNGFGPLGSGFIRLNLGCPRRYLEQALEGLMRITPAKQD</sequence>
<evidence type="ECO:0000256" key="3">
    <source>
        <dbReference type="ARBA" id="ARBA00022898"/>
    </source>
</evidence>
<dbReference type="Pfam" id="PF00155">
    <property type="entry name" value="Aminotran_1_2"/>
    <property type="match status" value="1"/>
</dbReference>
<evidence type="ECO:0000256" key="2">
    <source>
        <dbReference type="ARBA" id="ARBA00012224"/>
    </source>
</evidence>
<proteinExistence type="inferred from homology"/>
<dbReference type="PANTHER" id="PTHR43525">
    <property type="entry name" value="PROTEIN MALY"/>
    <property type="match status" value="1"/>
</dbReference>
<dbReference type="GO" id="GO:0047804">
    <property type="term" value="F:cysteine-S-conjugate beta-lyase activity"/>
    <property type="evidence" value="ECO:0007669"/>
    <property type="project" value="UniProtKB-EC"/>
</dbReference>
<dbReference type="Proteomes" id="UP000254848">
    <property type="component" value="Unassembled WGS sequence"/>
</dbReference>
<dbReference type="EC" id="4.4.1.13" evidence="2"/>